<reference evidence="1 2" key="1">
    <citation type="submission" date="2020-06" db="EMBL/GenBank/DDBJ databases">
        <authorList>
            <person name="Puxty R.J."/>
            <person name="Weihe C."/>
            <person name="Marston M.F."/>
            <person name="Martiny J.B.H."/>
        </authorList>
    </citation>
    <scope>NUCLEOTIDE SEQUENCE [LARGE SCALE GENOMIC DNA]</scope>
    <source>
        <strain evidence="1">0809CC03</strain>
    </source>
</reference>
<protein>
    <submittedName>
        <fullName evidence="1">Uncharacterized protein</fullName>
    </submittedName>
</protein>
<dbReference type="EMBL" id="MT586120">
    <property type="protein sequence ID" value="QLF86107.1"/>
    <property type="molecule type" value="Genomic_DNA"/>
</dbReference>
<proteinExistence type="predicted"/>
<evidence type="ECO:0000313" key="2">
    <source>
        <dbReference type="Proteomes" id="UP000510897"/>
    </source>
</evidence>
<reference evidence="1 2" key="2">
    <citation type="submission" date="2020-07" db="EMBL/GenBank/DDBJ databases">
        <title>Signatures of coevolution in a cyanophage population.</title>
        <authorList>
            <person name="Abebe J."/>
        </authorList>
    </citation>
    <scope>NUCLEOTIDE SEQUENCE [LARGE SCALE GENOMIC DNA]</scope>
    <source>
        <strain evidence="1">0809CC03</strain>
    </source>
</reference>
<accession>A0A7D5JM15</accession>
<evidence type="ECO:0000313" key="1">
    <source>
        <dbReference type="EMBL" id="QLF86107.1"/>
    </source>
</evidence>
<sequence length="57" mass="6472">MLELSLILGLALTPLEASESINEFCSYVVGIPYASDIFTDEEWGRFVYCRESIRVPQ</sequence>
<gene>
    <name evidence="1" type="ORF">CC030809_00051</name>
</gene>
<name>A0A7D5JM15_9CAUD</name>
<organism evidence="1 2">
    <name type="scientific">Synechococcus phage S-CAM7</name>
    <dbReference type="NCBI Taxonomy" id="1883368"/>
    <lineage>
        <taxon>Viruses</taxon>
        <taxon>Duplodnaviria</taxon>
        <taxon>Heunggongvirae</taxon>
        <taxon>Uroviricota</taxon>
        <taxon>Caudoviricetes</taxon>
        <taxon>Pantevenvirales</taxon>
        <taxon>Kyanoviridae</taxon>
        <taxon>Mazuvirus</taxon>
        <taxon>Mazuvirus scam7</taxon>
    </lineage>
</organism>
<dbReference type="Proteomes" id="UP000510897">
    <property type="component" value="Segment"/>
</dbReference>